<accession>A0A9W8US46</accession>
<dbReference type="GeneID" id="80894280"/>
<dbReference type="Proteomes" id="UP001144673">
    <property type="component" value="Chromosome 1"/>
</dbReference>
<organism evidence="1 2">
    <name type="scientific">Akanthomyces muscarius</name>
    <name type="common">Entomopathogenic fungus</name>
    <name type="synonym">Lecanicillium muscarium</name>
    <dbReference type="NCBI Taxonomy" id="2231603"/>
    <lineage>
        <taxon>Eukaryota</taxon>
        <taxon>Fungi</taxon>
        <taxon>Dikarya</taxon>
        <taxon>Ascomycota</taxon>
        <taxon>Pezizomycotina</taxon>
        <taxon>Sordariomycetes</taxon>
        <taxon>Hypocreomycetidae</taxon>
        <taxon>Hypocreales</taxon>
        <taxon>Cordycipitaceae</taxon>
        <taxon>Akanthomyces</taxon>
    </lineage>
</organism>
<protein>
    <submittedName>
        <fullName evidence="1">Uncharacterized protein</fullName>
    </submittedName>
</protein>
<name>A0A9W8US46_AKAMU</name>
<evidence type="ECO:0000313" key="2">
    <source>
        <dbReference type="Proteomes" id="UP001144673"/>
    </source>
</evidence>
<comment type="caution">
    <text evidence="1">The sequence shown here is derived from an EMBL/GenBank/DDBJ whole genome shotgun (WGS) entry which is preliminary data.</text>
</comment>
<evidence type="ECO:0000313" key="1">
    <source>
        <dbReference type="EMBL" id="KAJ4165491.1"/>
    </source>
</evidence>
<dbReference type="RefSeq" id="XP_056060406.1">
    <property type="nucleotide sequence ID" value="XM_056192160.1"/>
</dbReference>
<sequence>MPSRLNPSAYSLPSVIRVDNRDGSAGLPCGVVRHWRELSKRLETRVSADGPSVPQETSEIVSWLLFLVANGISRYFRYLGKRMSVLLTSTNESQVNTRGSTQ</sequence>
<dbReference type="AlphaFoldDB" id="A0A9W8US46"/>
<dbReference type="KEGG" id="amus:LMH87_007121"/>
<proteinExistence type="predicted"/>
<dbReference type="EMBL" id="JAJHUN010000001">
    <property type="protein sequence ID" value="KAJ4165491.1"/>
    <property type="molecule type" value="Genomic_DNA"/>
</dbReference>
<reference evidence="1" key="1">
    <citation type="journal article" date="2023" name="Access Microbiol">
        <title>De-novo genome assembly for Akanthomyces muscarius, a biocontrol agent of insect agricultural pests.</title>
        <authorList>
            <person name="Erdos Z."/>
            <person name="Studholme D.J."/>
            <person name="Raymond B."/>
            <person name="Sharma M."/>
        </authorList>
    </citation>
    <scope>NUCLEOTIDE SEQUENCE</scope>
    <source>
        <strain evidence="1">Ve6</strain>
    </source>
</reference>
<keyword evidence="2" id="KW-1185">Reference proteome</keyword>
<gene>
    <name evidence="1" type="ORF">LMH87_007121</name>
</gene>